<comment type="caution">
    <text evidence="1">The sequence shown here is derived from an EMBL/GenBank/DDBJ whole genome shotgun (WGS) entry which is preliminary data.</text>
</comment>
<reference evidence="1 2" key="1">
    <citation type="submission" date="2020-08" db="EMBL/GenBank/DDBJ databases">
        <title>Exploring microbial biodiversity for novel pathways involved in the catabolism of aromatic compounds derived from lignin.</title>
        <authorList>
            <person name="Elkins J."/>
        </authorList>
    </citation>
    <scope>NUCLEOTIDE SEQUENCE [LARGE SCALE GENOMIC DNA]</scope>
    <source>
        <strain evidence="1 2">B1D3A</strain>
    </source>
</reference>
<dbReference type="EC" id="1.17.1.4" evidence="1"/>
<dbReference type="GO" id="GO:0004854">
    <property type="term" value="F:xanthine dehydrogenase activity"/>
    <property type="evidence" value="ECO:0007669"/>
    <property type="project" value="UniProtKB-EC"/>
</dbReference>
<keyword evidence="2" id="KW-1185">Reference proteome</keyword>
<dbReference type="Gene3D" id="3.30.365.10">
    <property type="entry name" value="Aldehyde oxidase/xanthine dehydrogenase, molybdopterin binding domain"/>
    <property type="match status" value="1"/>
</dbReference>
<organism evidence="1 2">
    <name type="scientific">Sphingobium lignivorans</name>
    <dbReference type="NCBI Taxonomy" id="2735886"/>
    <lineage>
        <taxon>Bacteria</taxon>
        <taxon>Pseudomonadati</taxon>
        <taxon>Pseudomonadota</taxon>
        <taxon>Alphaproteobacteria</taxon>
        <taxon>Sphingomonadales</taxon>
        <taxon>Sphingomonadaceae</taxon>
        <taxon>Sphingobium</taxon>
    </lineage>
</organism>
<gene>
    <name evidence="1" type="ORF">HNP60_002563</name>
</gene>
<dbReference type="Proteomes" id="UP001138540">
    <property type="component" value="Unassembled WGS sequence"/>
</dbReference>
<evidence type="ECO:0000313" key="1">
    <source>
        <dbReference type="EMBL" id="MBB5986589.1"/>
    </source>
</evidence>
<protein>
    <submittedName>
        <fullName evidence="1">Xanthine dehydrogenase YagR molybdenum-binding subunit</fullName>
        <ecNumber evidence="1">1.17.1.4</ecNumber>
    </submittedName>
</protein>
<name>A0ABR6NK82_9SPHN</name>
<keyword evidence="1" id="KW-0560">Oxidoreductase</keyword>
<dbReference type="InterPro" id="IPR037165">
    <property type="entry name" value="AldOxase/xan_DH_Mopterin-bd_sf"/>
</dbReference>
<evidence type="ECO:0000313" key="2">
    <source>
        <dbReference type="Proteomes" id="UP001138540"/>
    </source>
</evidence>
<dbReference type="EMBL" id="JACHKA010000001">
    <property type="protein sequence ID" value="MBB5986589.1"/>
    <property type="molecule type" value="Genomic_DNA"/>
</dbReference>
<proteinExistence type="predicted"/>
<accession>A0ABR6NK82</accession>
<dbReference type="SUPFAM" id="SSF56003">
    <property type="entry name" value="Molybdenum cofactor-binding domain"/>
    <property type="match status" value="1"/>
</dbReference>
<sequence>MGAAIANAIYNATGVRLRDYPMTLDKHLSRLPKPV</sequence>